<dbReference type="PANTHER" id="PTHR42733">
    <property type="entry name" value="DJ-1 PROTEIN"/>
    <property type="match status" value="1"/>
</dbReference>
<dbReference type="CDD" id="cd03134">
    <property type="entry name" value="GATase1_PfpI_like"/>
    <property type="match status" value="1"/>
</dbReference>
<dbReference type="NCBIfam" id="TIGR01382">
    <property type="entry name" value="PfpI"/>
    <property type="match status" value="1"/>
</dbReference>
<dbReference type="EMBL" id="DRTX01000041">
    <property type="protein sequence ID" value="HHF52862.1"/>
    <property type="molecule type" value="Genomic_DNA"/>
</dbReference>
<evidence type="ECO:0000313" key="3">
    <source>
        <dbReference type="EMBL" id="HHF52862.1"/>
    </source>
</evidence>
<dbReference type="AlphaFoldDB" id="A0A7V5HMA2"/>
<dbReference type="InterPro" id="IPR029062">
    <property type="entry name" value="Class_I_gatase-like"/>
</dbReference>
<accession>A0A7V5HMA2</accession>
<dbReference type="Gene3D" id="3.40.50.880">
    <property type="match status" value="1"/>
</dbReference>
<dbReference type="SUPFAM" id="SSF52317">
    <property type="entry name" value="Class I glutamine amidotransferase-like"/>
    <property type="match status" value="1"/>
</dbReference>
<gene>
    <name evidence="3" type="ORF">ENL43_00680</name>
</gene>
<keyword evidence="3" id="KW-0315">Glutamine amidotransferase</keyword>
<proteinExistence type="inferred from homology"/>
<dbReference type="PANTHER" id="PTHR42733:SF2">
    <property type="entry name" value="DJ-1_THIJ_PFPI FAMILY PROTEIN"/>
    <property type="match status" value="1"/>
</dbReference>
<feature type="domain" description="DJ-1/PfpI" evidence="2">
    <location>
        <begin position="2"/>
        <end position="164"/>
    </location>
</feature>
<comment type="similarity">
    <text evidence="1">Belongs to the peptidase C56 family.</text>
</comment>
<dbReference type="InterPro" id="IPR006286">
    <property type="entry name" value="C56_PfpI-like"/>
</dbReference>
<dbReference type="InterPro" id="IPR002818">
    <property type="entry name" value="DJ-1/PfpI"/>
</dbReference>
<name>A0A7V5HMA2_UNCW3</name>
<evidence type="ECO:0000256" key="1">
    <source>
        <dbReference type="ARBA" id="ARBA00008542"/>
    </source>
</evidence>
<evidence type="ECO:0000259" key="2">
    <source>
        <dbReference type="Pfam" id="PF01965"/>
    </source>
</evidence>
<protein>
    <submittedName>
        <fullName evidence="3">Type 1 glutamine amidotransferase</fullName>
    </submittedName>
</protein>
<sequence>MKKIAILIEDLVEEVEFLYPFYRFREEGFEIQVVGPEKRAYKGKHGMVFNADKAIEEVKNKLYDLIFIPGGYCPDRLRRSEEILNFVKSHYEKDKLVAAICHGPWVLISAGITKGKKITGYFSIKDDIINSGARYVDEPAVEDGNIITAQNPASMPKMLKIILKKLGV</sequence>
<dbReference type="Proteomes" id="UP000886050">
    <property type="component" value="Unassembled WGS sequence"/>
</dbReference>
<organism evidence="3">
    <name type="scientific">candidate division WOR-3 bacterium</name>
    <dbReference type="NCBI Taxonomy" id="2052148"/>
    <lineage>
        <taxon>Bacteria</taxon>
        <taxon>Bacteria division WOR-3</taxon>
    </lineage>
</organism>
<reference evidence="3" key="1">
    <citation type="journal article" date="2020" name="mSystems">
        <title>Genome- and Community-Level Interaction Insights into Carbon Utilization and Element Cycling Functions of Hydrothermarchaeota in Hydrothermal Sediment.</title>
        <authorList>
            <person name="Zhou Z."/>
            <person name="Liu Y."/>
            <person name="Xu W."/>
            <person name="Pan J."/>
            <person name="Luo Z.H."/>
            <person name="Li M."/>
        </authorList>
    </citation>
    <scope>NUCLEOTIDE SEQUENCE [LARGE SCALE GENOMIC DNA]</scope>
    <source>
        <strain evidence="3">HyVt-96</strain>
    </source>
</reference>
<dbReference type="PROSITE" id="PS51276">
    <property type="entry name" value="PEPTIDASE_C56_PFPI"/>
    <property type="match status" value="1"/>
</dbReference>
<comment type="caution">
    <text evidence="3">The sequence shown here is derived from an EMBL/GenBank/DDBJ whole genome shotgun (WGS) entry which is preliminary data.</text>
</comment>
<dbReference type="Pfam" id="PF01965">
    <property type="entry name" value="DJ-1_PfpI"/>
    <property type="match status" value="1"/>
</dbReference>